<protein>
    <submittedName>
        <fullName evidence="6">Allophanate hydrolase</fullName>
    </submittedName>
</protein>
<reference evidence="5 8" key="2">
    <citation type="journal article" date="2019" name="Emerg. Microbes Infect.">
        <title>Comprehensive subspecies identification of 175 nontuberculous mycobacteria species based on 7547 genomic profiles.</title>
        <authorList>
            <person name="Matsumoto Y."/>
            <person name="Kinjo T."/>
            <person name="Motooka D."/>
            <person name="Nabeya D."/>
            <person name="Jung N."/>
            <person name="Uechi K."/>
            <person name="Horii T."/>
            <person name="Iida T."/>
            <person name="Fujita J."/>
            <person name="Nakamura S."/>
        </authorList>
    </citation>
    <scope>NUCLEOTIDE SEQUENCE [LARGE SCALE GENOMIC DNA]</scope>
    <source>
        <strain evidence="5 8">JCM 12405</strain>
    </source>
</reference>
<dbReference type="InterPro" id="IPR003833">
    <property type="entry name" value="CT_C_D"/>
</dbReference>
<organism evidence="6 7">
    <name type="scientific">Mycolicibacterium doricum</name>
    <dbReference type="NCBI Taxonomy" id="126673"/>
    <lineage>
        <taxon>Bacteria</taxon>
        <taxon>Bacillati</taxon>
        <taxon>Actinomycetota</taxon>
        <taxon>Actinomycetes</taxon>
        <taxon>Mycobacteriales</taxon>
        <taxon>Mycobacteriaceae</taxon>
        <taxon>Mycolicibacterium</taxon>
    </lineage>
</organism>
<dbReference type="AlphaFoldDB" id="A0A1X1SX69"/>
<evidence type="ECO:0000259" key="4">
    <source>
        <dbReference type="SMART" id="SM00796"/>
    </source>
</evidence>
<dbReference type="PANTHER" id="PTHR34698">
    <property type="entry name" value="5-OXOPROLINASE SUBUNIT B"/>
    <property type="match status" value="1"/>
</dbReference>
<reference evidence="6 7" key="1">
    <citation type="submission" date="2016-01" db="EMBL/GenBank/DDBJ databases">
        <title>The new phylogeny of the genus Mycobacterium.</title>
        <authorList>
            <person name="Tarcisio F."/>
            <person name="Conor M."/>
            <person name="Antonella G."/>
            <person name="Elisabetta G."/>
            <person name="Giulia F.S."/>
            <person name="Sara T."/>
            <person name="Anna F."/>
            <person name="Clotilde B."/>
            <person name="Roberto B."/>
            <person name="Veronica D.S."/>
            <person name="Fabio R."/>
            <person name="Monica P."/>
            <person name="Olivier J."/>
            <person name="Enrico T."/>
            <person name="Nicola S."/>
        </authorList>
    </citation>
    <scope>NUCLEOTIDE SEQUENCE [LARGE SCALE GENOMIC DNA]</scope>
    <source>
        <strain evidence="6 7">DSM 44339</strain>
    </source>
</reference>
<evidence type="ECO:0000256" key="2">
    <source>
        <dbReference type="ARBA" id="ARBA00022801"/>
    </source>
</evidence>
<reference evidence="5" key="3">
    <citation type="submission" date="2020-02" db="EMBL/GenBank/DDBJ databases">
        <authorList>
            <person name="Matsumoto Y."/>
            <person name="Motooka D."/>
            <person name="Nakamura S."/>
        </authorList>
    </citation>
    <scope>NUCLEOTIDE SEQUENCE</scope>
    <source>
        <strain evidence="5">JCM 12405</strain>
    </source>
</reference>
<dbReference type="SMART" id="SM00796">
    <property type="entry name" value="AHS1"/>
    <property type="match status" value="1"/>
</dbReference>
<evidence type="ECO:0000313" key="7">
    <source>
        <dbReference type="Proteomes" id="UP000193564"/>
    </source>
</evidence>
<dbReference type="SUPFAM" id="SSF50891">
    <property type="entry name" value="Cyclophilin-like"/>
    <property type="match status" value="1"/>
</dbReference>
<evidence type="ECO:0000313" key="5">
    <source>
        <dbReference type="EMBL" id="BBZ07958.1"/>
    </source>
</evidence>
<dbReference type="SUPFAM" id="SSF160467">
    <property type="entry name" value="PH0987 N-terminal domain-like"/>
    <property type="match status" value="1"/>
</dbReference>
<sequence length="202" mass="21485">MRLLPYGDRALLVEVDDADEVLAWSTAIESAGLDVVDVVPGARTVYVSTTGPEHLVAVRNAISRLSPASVAATSGEVVEVPTVYDGPDLDEVAQRSGMTPDEVVAAHTAEPWRVAFTGFAPGFGYLVRHDTPLVVPRRDEPRTSIPAGSVGLADEFSGIYPTASPGGWQLIGHTDLRLFDLDWDPPALLRPGTVVQFIAVDG</sequence>
<dbReference type="Gene3D" id="2.40.100.10">
    <property type="entry name" value="Cyclophilin-like"/>
    <property type="match status" value="1"/>
</dbReference>
<dbReference type="Pfam" id="PF02682">
    <property type="entry name" value="CT_C_D"/>
    <property type="match status" value="1"/>
</dbReference>
<dbReference type="NCBIfam" id="TIGR00370">
    <property type="entry name" value="5-oxoprolinase subunit PxpB"/>
    <property type="match status" value="1"/>
</dbReference>
<keyword evidence="1" id="KW-0547">Nucleotide-binding</keyword>
<dbReference type="EMBL" id="AP022605">
    <property type="protein sequence ID" value="BBZ07958.1"/>
    <property type="molecule type" value="Genomic_DNA"/>
</dbReference>
<evidence type="ECO:0000313" key="8">
    <source>
        <dbReference type="Proteomes" id="UP000467201"/>
    </source>
</evidence>
<gene>
    <name evidence="6" type="ORF">AWC01_18360</name>
    <name evidence="5" type="ORF">MDOR_21270</name>
</gene>
<dbReference type="GO" id="GO:0016787">
    <property type="term" value="F:hydrolase activity"/>
    <property type="evidence" value="ECO:0007669"/>
    <property type="project" value="UniProtKB-KW"/>
</dbReference>
<accession>A0A1X1SX69</accession>
<dbReference type="Gene3D" id="3.30.1360.40">
    <property type="match status" value="1"/>
</dbReference>
<dbReference type="STRING" id="126673.AWC01_18360"/>
<evidence type="ECO:0000256" key="3">
    <source>
        <dbReference type="ARBA" id="ARBA00022840"/>
    </source>
</evidence>
<dbReference type="Proteomes" id="UP000467201">
    <property type="component" value="Chromosome"/>
</dbReference>
<feature type="domain" description="Carboxyltransferase" evidence="4">
    <location>
        <begin position="1"/>
        <end position="189"/>
    </location>
</feature>
<keyword evidence="2 6" id="KW-0378">Hydrolase</keyword>
<evidence type="ECO:0000313" key="6">
    <source>
        <dbReference type="EMBL" id="ORV35600.1"/>
    </source>
</evidence>
<dbReference type="InterPro" id="IPR010016">
    <property type="entry name" value="PxpB"/>
</dbReference>
<dbReference type="OrthoDB" id="9778567at2"/>
<dbReference type="Proteomes" id="UP000193564">
    <property type="component" value="Unassembled WGS sequence"/>
</dbReference>
<name>A0A1X1SX69_9MYCO</name>
<dbReference type="EMBL" id="LQOS01000072">
    <property type="protein sequence ID" value="ORV35600.1"/>
    <property type="molecule type" value="Genomic_DNA"/>
</dbReference>
<keyword evidence="3" id="KW-0067">ATP-binding</keyword>
<proteinExistence type="predicted"/>
<dbReference type="KEGG" id="mdr:MDOR_21270"/>
<evidence type="ECO:0000256" key="1">
    <source>
        <dbReference type="ARBA" id="ARBA00022741"/>
    </source>
</evidence>
<dbReference type="GO" id="GO:0005524">
    <property type="term" value="F:ATP binding"/>
    <property type="evidence" value="ECO:0007669"/>
    <property type="project" value="UniProtKB-KW"/>
</dbReference>
<dbReference type="InterPro" id="IPR029000">
    <property type="entry name" value="Cyclophilin-like_dom_sf"/>
</dbReference>
<dbReference type="PANTHER" id="PTHR34698:SF2">
    <property type="entry name" value="5-OXOPROLINASE SUBUNIT B"/>
    <property type="match status" value="1"/>
</dbReference>
<dbReference type="RefSeq" id="WP_085192813.1">
    <property type="nucleotide sequence ID" value="NZ_AP022605.1"/>
</dbReference>
<keyword evidence="7" id="KW-1185">Reference proteome</keyword>